<keyword evidence="3" id="KW-1185">Reference proteome</keyword>
<evidence type="ECO:0000256" key="1">
    <source>
        <dbReference type="SAM" id="Phobius"/>
    </source>
</evidence>
<feature type="transmembrane region" description="Helical" evidence="1">
    <location>
        <begin position="34"/>
        <end position="56"/>
    </location>
</feature>
<reference evidence="2" key="1">
    <citation type="submission" date="2021-01" db="EMBL/GenBank/DDBJ databases">
        <authorList>
            <person name="Li R."/>
            <person name="Bekaert M."/>
        </authorList>
    </citation>
    <scope>NUCLEOTIDE SEQUENCE</scope>
    <source>
        <strain evidence="2">Farmed</strain>
    </source>
</reference>
<evidence type="ECO:0000313" key="2">
    <source>
        <dbReference type="EMBL" id="CAE1319890.1"/>
    </source>
</evidence>
<sequence>MFFLLFFFFHIFLPFSLPSFLPSFLSPFLSHFLHSFLLVFLPSFHLSFLLAFLFFLPFSLLPLHPSSFPSFLLSLSCLPSFIPPNITFLPPSLLSFYLFLSTSFLSFLSPFLSHFLPSYFSSFPPSTYPSFQLSFLSPSYPYSLPPSLLSFYPIYLQSLSYLALFNTFVFFFLLCLFVSLFLSWPVQIYLSFFSQSILNILSLSLSFSLLSLSFHTHTHITSFVFSVHSNTFCLYLSLSSVLQFFLFFLSFFLGTFNTIYLSIYLSIVTSVYIKYHKRSPFLSLSSFMILSSPPFSYIIIQLCISLQSHTPKYAIANISIRKNYYKSSFFLSIFLIVSSSLSHSLYLSLFLCRCHPLSVYCLQLLLPISISFFSTDFCLFLCISPSLPLCKVPSLLSLSLSLLVNLYFHYLFSLSCFSFVSLSPSNSVPILFLPSLLH</sequence>
<gene>
    <name evidence="2" type="ORF">SPHA_70186</name>
</gene>
<name>A0A812EB66_ACAPH</name>
<feature type="transmembrane region" description="Helical" evidence="1">
    <location>
        <begin position="329"/>
        <end position="352"/>
    </location>
</feature>
<evidence type="ECO:0000313" key="3">
    <source>
        <dbReference type="Proteomes" id="UP000597762"/>
    </source>
</evidence>
<keyword evidence="1" id="KW-0472">Membrane</keyword>
<feature type="transmembrane region" description="Helical" evidence="1">
    <location>
        <begin position="364"/>
        <end position="387"/>
    </location>
</feature>
<feature type="transmembrane region" description="Helical" evidence="1">
    <location>
        <begin position="188"/>
        <end position="212"/>
    </location>
</feature>
<comment type="caution">
    <text evidence="2">The sequence shown here is derived from an EMBL/GenBank/DDBJ whole genome shotgun (WGS) entry which is preliminary data.</text>
</comment>
<accession>A0A812EB66</accession>
<dbReference type="AlphaFoldDB" id="A0A812EB66"/>
<feature type="transmembrane region" description="Helical" evidence="1">
    <location>
        <begin position="287"/>
        <end position="309"/>
    </location>
</feature>
<feature type="transmembrane region" description="Helical" evidence="1">
    <location>
        <begin position="159"/>
        <end position="182"/>
    </location>
</feature>
<protein>
    <submittedName>
        <fullName evidence="2">Uncharacterized protein</fullName>
    </submittedName>
</protein>
<feature type="transmembrane region" description="Helical" evidence="1">
    <location>
        <begin position="68"/>
        <end position="88"/>
    </location>
</feature>
<dbReference type="Proteomes" id="UP000597762">
    <property type="component" value="Unassembled WGS sequence"/>
</dbReference>
<keyword evidence="1" id="KW-1133">Transmembrane helix</keyword>
<proteinExistence type="predicted"/>
<feature type="transmembrane region" description="Helical" evidence="1">
    <location>
        <begin position="94"/>
        <end position="116"/>
    </location>
</feature>
<keyword evidence="1" id="KW-0812">Transmembrane</keyword>
<dbReference type="EMBL" id="CAHIKZ030005136">
    <property type="protein sequence ID" value="CAE1319890.1"/>
    <property type="molecule type" value="Genomic_DNA"/>
</dbReference>
<organism evidence="2 3">
    <name type="scientific">Acanthosepion pharaonis</name>
    <name type="common">Pharaoh cuttlefish</name>
    <name type="synonym">Sepia pharaonis</name>
    <dbReference type="NCBI Taxonomy" id="158019"/>
    <lineage>
        <taxon>Eukaryota</taxon>
        <taxon>Metazoa</taxon>
        <taxon>Spiralia</taxon>
        <taxon>Lophotrochozoa</taxon>
        <taxon>Mollusca</taxon>
        <taxon>Cephalopoda</taxon>
        <taxon>Coleoidea</taxon>
        <taxon>Decapodiformes</taxon>
        <taxon>Sepiida</taxon>
        <taxon>Sepiina</taxon>
        <taxon>Sepiidae</taxon>
        <taxon>Acanthosepion</taxon>
    </lineage>
</organism>